<proteinExistence type="predicted"/>
<protein>
    <submittedName>
        <fullName evidence="2">Uncharacterized protein</fullName>
    </submittedName>
</protein>
<dbReference type="eggNOG" id="arCOG13830">
    <property type="taxonomic scope" value="Archaea"/>
</dbReference>
<dbReference type="GeneID" id="9751933"/>
<dbReference type="STRING" id="572478.Vdis_1003"/>
<feature type="transmembrane region" description="Helical" evidence="1">
    <location>
        <begin position="7"/>
        <end position="26"/>
    </location>
</feature>
<dbReference type="EMBL" id="CP002100">
    <property type="protein sequence ID" value="ADN50392.1"/>
    <property type="molecule type" value="Genomic_DNA"/>
</dbReference>
<keyword evidence="1" id="KW-0472">Membrane</keyword>
<evidence type="ECO:0000256" key="1">
    <source>
        <dbReference type="SAM" id="Phobius"/>
    </source>
</evidence>
<feature type="transmembrane region" description="Helical" evidence="1">
    <location>
        <begin position="170"/>
        <end position="192"/>
    </location>
</feature>
<gene>
    <name evidence="2" type="ordered locus">Vdis_1003</name>
</gene>
<feature type="transmembrane region" description="Helical" evidence="1">
    <location>
        <begin position="234"/>
        <end position="254"/>
    </location>
</feature>
<dbReference type="AlphaFoldDB" id="E1QQ20"/>
<dbReference type="KEGG" id="vdi:Vdis_1003"/>
<feature type="transmembrane region" description="Helical" evidence="1">
    <location>
        <begin position="62"/>
        <end position="80"/>
    </location>
</feature>
<name>E1QQ20_VULDI</name>
<evidence type="ECO:0000313" key="3">
    <source>
        <dbReference type="Proteomes" id="UP000006681"/>
    </source>
</evidence>
<dbReference type="RefSeq" id="WP_013336117.1">
    <property type="nucleotide sequence ID" value="NC_014537.1"/>
</dbReference>
<keyword evidence="1" id="KW-0812">Transmembrane</keyword>
<feature type="transmembrane region" description="Helical" evidence="1">
    <location>
        <begin position="32"/>
        <end position="50"/>
    </location>
</feature>
<organism evidence="2 3">
    <name type="scientific">Vulcanisaeta distributa (strain DSM 14429 / JCM 11212 / NBRC 100878 / IC-017)</name>
    <dbReference type="NCBI Taxonomy" id="572478"/>
    <lineage>
        <taxon>Archaea</taxon>
        <taxon>Thermoproteota</taxon>
        <taxon>Thermoprotei</taxon>
        <taxon>Thermoproteales</taxon>
        <taxon>Thermoproteaceae</taxon>
        <taxon>Vulcanisaeta</taxon>
    </lineage>
</organism>
<keyword evidence="3" id="KW-1185">Reference proteome</keyword>
<dbReference type="OrthoDB" id="28747at2157"/>
<feature type="transmembrane region" description="Helical" evidence="1">
    <location>
        <begin position="142"/>
        <end position="164"/>
    </location>
</feature>
<sequence length="255" mass="28133">MRIKASALVLYYPAVLIIAAISTLVAVLIPSYYALLPEFILFILFIYILSRLRKGLGIGYSYITVITLIVLISYASIFLIKPELILNEALTEMRQSIIRGFLYVIIYLFISLLPDSVTDLVGTLPIFMFVTAIAVLELRLRYYLLAGVLTGIIGIGVSTVILSLMYNRIIATYGLSAMTMGLMGAVLAASLINTVKGPVRPMHLLNFLIILYTVYESLWLLIPIPPVLVIDGIGINRLGHFISMLAGVIIAIFIT</sequence>
<dbReference type="Proteomes" id="UP000006681">
    <property type="component" value="Chromosome"/>
</dbReference>
<reference evidence="3" key="2">
    <citation type="journal article" date="2010" name="Stand. Genomic Sci.">
        <title>Complete genome sequence of Vulcanisaeta distributa type strain (IC-017T).</title>
        <authorList>
            <person name="Mavromatis K."/>
            <person name="Sikorski J."/>
            <person name="Pabst E."/>
            <person name="Teshima H."/>
            <person name="Lapidus A."/>
            <person name="Lucas S."/>
            <person name="Nolan M."/>
            <person name="Glavina Del Rio T."/>
            <person name="Cheng J."/>
            <person name="Bruce D."/>
            <person name="Goodwin L."/>
            <person name="Pitluck S."/>
            <person name="Liolios K."/>
            <person name="Ivanova N."/>
            <person name="Mikhailova N."/>
            <person name="Pati A."/>
            <person name="Chen A."/>
            <person name="Palaniappan K."/>
            <person name="Land M."/>
            <person name="Hauser L."/>
            <person name="Chang Y."/>
            <person name="Jeffries C."/>
            <person name="Rohde M."/>
            <person name="Spring S."/>
            <person name="Goker M."/>
            <person name="Wirth R."/>
            <person name="Woyke T."/>
            <person name="Bristow J."/>
            <person name="Eisen J."/>
            <person name="Markowitz V."/>
            <person name="Hugenholtz P."/>
            <person name="Klenk H."/>
            <person name="Kyrpides N."/>
        </authorList>
    </citation>
    <scope>NUCLEOTIDE SEQUENCE [LARGE SCALE GENOMIC DNA]</scope>
    <source>
        <strain evidence="3">DSM 14429 / JCM 11212 / NBRC 100878 / IC-017</strain>
    </source>
</reference>
<accession>E1QQ20</accession>
<feature type="transmembrane region" description="Helical" evidence="1">
    <location>
        <begin position="100"/>
        <end position="130"/>
    </location>
</feature>
<reference evidence="2 3" key="1">
    <citation type="journal article" date="2010" name="Stand. Genomic Sci.">
        <title>Complete genome sequence of Vulcanisaeta distributa type strain (IC-017).</title>
        <authorList>
            <person name="Mavromatis K."/>
            <person name="Sikorski J."/>
            <person name="Pabst E."/>
            <person name="Teshima H."/>
            <person name="Lapidus A."/>
            <person name="Lucas S."/>
            <person name="Nolan M."/>
            <person name="Glavina Del Rio T."/>
            <person name="Cheng J.F."/>
            <person name="Bruce D."/>
            <person name="Goodwin L."/>
            <person name="Pitluck S."/>
            <person name="Liolios K."/>
            <person name="Ivanova N."/>
            <person name="Mikhailova N."/>
            <person name="Pati A."/>
            <person name="Chen A."/>
            <person name="Palaniappan K."/>
            <person name="Land M."/>
            <person name="Hauser L."/>
            <person name="Chang Y.J."/>
            <person name="Jeffries C.D."/>
            <person name="Rohde M."/>
            <person name="Spring S."/>
            <person name="Goker M."/>
            <person name="Wirth R."/>
            <person name="Woyke T."/>
            <person name="Bristow J."/>
            <person name="Eisen J.A."/>
            <person name="Markowitz V."/>
            <person name="Hugenholtz P."/>
            <person name="Klenk H.P."/>
            <person name="Kyrpides N.C."/>
        </authorList>
    </citation>
    <scope>NUCLEOTIDE SEQUENCE [LARGE SCALE GENOMIC DNA]</scope>
    <source>
        <strain evidence="3">DSM 14429 / JCM 11212 / NBRC 100878 / IC-017</strain>
    </source>
</reference>
<feature type="transmembrane region" description="Helical" evidence="1">
    <location>
        <begin position="204"/>
        <end position="222"/>
    </location>
</feature>
<keyword evidence="1" id="KW-1133">Transmembrane helix</keyword>
<evidence type="ECO:0000313" key="2">
    <source>
        <dbReference type="EMBL" id="ADN50392.1"/>
    </source>
</evidence>
<dbReference type="HOGENOM" id="CLU_1088291_0_0_2"/>